<evidence type="ECO:0000256" key="10">
    <source>
        <dbReference type="ARBA" id="ARBA00022741"/>
    </source>
</evidence>
<evidence type="ECO:0000256" key="3">
    <source>
        <dbReference type="ARBA" id="ARBA00012513"/>
    </source>
</evidence>
<dbReference type="PANTHER" id="PTHR48053:SF166">
    <property type="entry name" value="PROTEIN KINASE DOMAIN-CONTAINING PROTEIN"/>
    <property type="match status" value="1"/>
</dbReference>
<dbReference type="Gene3D" id="3.80.10.10">
    <property type="entry name" value="Ribonuclease Inhibitor"/>
    <property type="match status" value="5"/>
</dbReference>
<dbReference type="InterPro" id="IPR055414">
    <property type="entry name" value="LRR_R13L4/SHOC2-like"/>
</dbReference>
<evidence type="ECO:0000256" key="18">
    <source>
        <dbReference type="ARBA" id="ARBA00048679"/>
    </source>
</evidence>
<reference evidence="22" key="1">
    <citation type="journal article" date="2023" name="Plant Biotechnol. J.">
        <title>Chromosome-level wild Hevea brasiliensis genome provides new tools for genomic-assisted breeding and valuable loci to elevate rubber yield.</title>
        <authorList>
            <person name="Cheng H."/>
            <person name="Song X."/>
            <person name="Hu Y."/>
            <person name="Wu T."/>
            <person name="Yang Q."/>
            <person name="An Z."/>
            <person name="Feng S."/>
            <person name="Deng Z."/>
            <person name="Wu W."/>
            <person name="Zeng X."/>
            <person name="Tu M."/>
            <person name="Wang X."/>
            <person name="Huang H."/>
        </authorList>
    </citation>
    <scope>NUCLEOTIDE SEQUENCE</scope>
    <source>
        <strain evidence="22">MT/VB/25A 57/8</strain>
    </source>
</reference>
<evidence type="ECO:0000259" key="21">
    <source>
        <dbReference type="PROSITE" id="PS50011"/>
    </source>
</evidence>
<evidence type="ECO:0000256" key="15">
    <source>
        <dbReference type="ARBA" id="ARBA00023170"/>
    </source>
</evidence>
<dbReference type="Pfam" id="PF08263">
    <property type="entry name" value="LRRNT_2"/>
    <property type="match status" value="1"/>
</dbReference>
<accession>A0ABQ9MFL0</accession>
<dbReference type="SUPFAM" id="SSF52058">
    <property type="entry name" value="L domain-like"/>
    <property type="match status" value="1"/>
</dbReference>
<dbReference type="InterPro" id="IPR000719">
    <property type="entry name" value="Prot_kinase_dom"/>
</dbReference>
<dbReference type="Gene3D" id="3.30.200.20">
    <property type="entry name" value="Phosphorylase Kinase, domain 1"/>
    <property type="match status" value="1"/>
</dbReference>
<dbReference type="InterPro" id="IPR003591">
    <property type="entry name" value="Leu-rich_rpt_typical-subtyp"/>
</dbReference>
<comment type="subcellular location">
    <subcellularLocation>
        <location evidence="1">Cell membrane</location>
    </subcellularLocation>
    <subcellularLocation>
        <location evidence="2">Membrane</location>
        <topology evidence="2">Single-pass type I membrane protein</topology>
    </subcellularLocation>
</comment>
<evidence type="ECO:0000256" key="4">
    <source>
        <dbReference type="ARBA" id="ARBA00022527"/>
    </source>
</evidence>
<keyword evidence="8" id="KW-0732">Signal</keyword>
<keyword evidence="10 19" id="KW-0547">Nucleotide-binding</keyword>
<evidence type="ECO:0000313" key="23">
    <source>
        <dbReference type="Proteomes" id="UP001174677"/>
    </source>
</evidence>
<dbReference type="PANTHER" id="PTHR48053">
    <property type="entry name" value="LEUCINE RICH REPEAT FAMILY PROTEIN, EXPRESSED"/>
    <property type="match status" value="1"/>
</dbReference>
<dbReference type="InterPro" id="IPR008266">
    <property type="entry name" value="Tyr_kinase_AS"/>
</dbReference>
<dbReference type="Pfam" id="PF00560">
    <property type="entry name" value="LRR_1"/>
    <property type="match status" value="4"/>
</dbReference>
<dbReference type="PROSITE" id="PS50011">
    <property type="entry name" value="PROTEIN_KINASE_DOM"/>
    <property type="match status" value="1"/>
</dbReference>
<dbReference type="InterPro" id="IPR011009">
    <property type="entry name" value="Kinase-like_dom_sf"/>
</dbReference>
<evidence type="ECO:0000256" key="11">
    <source>
        <dbReference type="ARBA" id="ARBA00022777"/>
    </source>
</evidence>
<evidence type="ECO:0000256" key="12">
    <source>
        <dbReference type="ARBA" id="ARBA00022840"/>
    </source>
</evidence>
<evidence type="ECO:0000256" key="2">
    <source>
        <dbReference type="ARBA" id="ARBA00004479"/>
    </source>
</evidence>
<feature type="transmembrane region" description="Helical" evidence="20">
    <location>
        <begin position="660"/>
        <end position="684"/>
    </location>
</feature>
<comment type="caution">
    <text evidence="22">The sequence shown here is derived from an EMBL/GenBank/DDBJ whole genome shotgun (WGS) entry which is preliminary data.</text>
</comment>
<evidence type="ECO:0000256" key="17">
    <source>
        <dbReference type="ARBA" id="ARBA00047899"/>
    </source>
</evidence>
<feature type="domain" description="Protein kinase" evidence="21">
    <location>
        <begin position="724"/>
        <end position="1003"/>
    </location>
</feature>
<keyword evidence="4" id="KW-0723">Serine/threonine-protein kinase</keyword>
<dbReference type="InterPro" id="IPR013210">
    <property type="entry name" value="LRR_N_plant-typ"/>
</dbReference>
<evidence type="ECO:0000256" key="20">
    <source>
        <dbReference type="SAM" id="Phobius"/>
    </source>
</evidence>
<evidence type="ECO:0000256" key="5">
    <source>
        <dbReference type="ARBA" id="ARBA00022614"/>
    </source>
</evidence>
<dbReference type="EC" id="2.7.11.1" evidence="3"/>
<dbReference type="PROSITE" id="PS00107">
    <property type="entry name" value="PROTEIN_KINASE_ATP"/>
    <property type="match status" value="1"/>
</dbReference>
<dbReference type="InterPro" id="IPR051716">
    <property type="entry name" value="Plant_RL_S/T_kinase"/>
</dbReference>
<comment type="catalytic activity">
    <reaction evidence="18">
        <text>L-seryl-[protein] + ATP = O-phospho-L-seryl-[protein] + ADP + H(+)</text>
        <dbReference type="Rhea" id="RHEA:17989"/>
        <dbReference type="Rhea" id="RHEA-COMP:9863"/>
        <dbReference type="Rhea" id="RHEA-COMP:11604"/>
        <dbReference type="ChEBI" id="CHEBI:15378"/>
        <dbReference type="ChEBI" id="CHEBI:29999"/>
        <dbReference type="ChEBI" id="CHEBI:30616"/>
        <dbReference type="ChEBI" id="CHEBI:83421"/>
        <dbReference type="ChEBI" id="CHEBI:456216"/>
        <dbReference type="EC" id="2.7.11.1"/>
    </reaction>
</comment>
<evidence type="ECO:0000256" key="7">
    <source>
        <dbReference type="ARBA" id="ARBA00022692"/>
    </source>
</evidence>
<dbReference type="Gene3D" id="1.10.510.10">
    <property type="entry name" value="Transferase(Phosphotransferase) domain 1"/>
    <property type="match status" value="1"/>
</dbReference>
<dbReference type="Pfam" id="PF00069">
    <property type="entry name" value="Pkinase"/>
    <property type="match status" value="1"/>
</dbReference>
<keyword evidence="14 20" id="KW-0472">Membrane</keyword>
<keyword evidence="16" id="KW-0325">Glycoprotein</keyword>
<dbReference type="SUPFAM" id="SSF52047">
    <property type="entry name" value="RNI-like"/>
    <property type="match status" value="1"/>
</dbReference>
<evidence type="ECO:0000256" key="6">
    <source>
        <dbReference type="ARBA" id="ARBA00022679"/>
    </source>
</evidence>
<sequence>MYLIAKLLSMLFQTLLIFIFLSSTTFFINSSASAAATAVSADAKSDELAKGGKEADSLLKWKASLDNQSQSALGSWVGTRPCNWIGVTCDSFGSITNLSLNTLGLRGTLHSFNFSCFPNLISLEIRNNLFHGTLPSHICNLSKITSLDLSSNYLTGNIPSEIGMLADLNTLILSVNLLNGHIPHEIGMLSSLSELYLEKNELTGSIPTSMINLKNLSILYLWGNKLSGSIPSEIGFLKSLKELGLSSNVLSGSIPPSIGKLRELKILKLFHNKLSGSIPHEIGMLSSLSKLYLYENNLTGSIPTSIGELKSLNKLKLFSNQLSGSLPLELNNLTHLKALHLSWNGFTGHLPDDVCLGGLLENFTTSFNHFSGSIPKTIRNCTSLFRLRLNWNQLTGNISEDLGIYPHLNYVDLSNNGLHGELSWKMGQWKNITTINFSNNNISGSIPFELGNATQLQSIDLSWNHLQGQIPKELVKLKRLFRIFLNNNNLFGIVPLDLKVLFNLAVLNLATNNLSGSIPRQLGELPCLLILNLSGNEFTGSIPFELGNLNFLEVLDLSHNLLMGQIPQQLGQLRTLEVLNLSYNMLSGMIPTRFDDLWSLTAVDISYNELEGPIPNVKAFCEAPFEAYRNNKGLCGNASSLKACTSIKSGKTSQTKTKKVMILIFLLISGTLCSVFLIGGLLILPRLRKRKAQSRESKDKDMLVIPGHDKELQYEKVIEATEDFNSKYCIGAGGSGAVYMVVLPSGRVLAVKKLHPLQDDNLWNLKAFEREIKVLLDIRHRNIVKLHGFCSHSKHSFLVYQFVERGSLRSILTSEEQATELDWIKRLNVVKGVANALYYMHHNCPFPIIHCDISSNNILLDSEYEPRISDFGTARVLMPDSSNTTSFACTIGYTAPELAYTMQVNEKCDVYSFGVITLELLMGKHPGNLISSLWSSTSSLSLNDQHELLKDVIDQRLPLPQNQVAEGVVYITMLAFSCLHVNPKSRPTMQQVSSKLIPKYPPISKPFSTIKLEELFPKSSADI</sequence>
<dbReference type="EMBL" id="JARPOI010000006">
    <property type="protein sequence ID" value="KAJ9178380.1"/>
    <property type="molecule type" value="Genomic_DNA"/>
</dbReference>
<dbReference type="SUPFAM" id="SSF56112">
    <property type="entry name" value="Protein kinase-like (PK-like)"/>
    <property type="match status" value="1"/>
</dbReference>
<keyword evidence="12 19" id="KW-0067">ATP-binding</keyword>
<gene>
    <name evidence="22" type="ORF">P3X46_010268</name>
</gene>
<dbReference type="Proteomes" id="UP001174677">
    <property type="component" value="Chromosome 6"/>
</dbReference>
<evidence type="ECO:0000256" key="1">
    <source>
        <dbReference type="ARBA" id="ARBA00004236"/>
    </source>
</evidence>
<feature type="binding site" evidence="19">
    <location>
        <position position="753"/>
    </location>
    <ligand>
        <name>ATP</name>
        <dbReference type="ChEBI" id="CHEBI:30616"/>
    </ligand>
</feature>
<protein>
    <recommendedName>
        <fullName evidence="3">non-specific serine/threonine protein kinase</fullName>
        <ecNumber evidence="3">2.7.11.1</ecNumber>
    </recommendedName>
</protein>
<keyword evidence="15" id="KW-0675">Receptor</keyword>
<evidence type="ECO:0000256" key="9">
    <source>
        <dbReference type="ARBA" id="ARBA00022737"/>
    </source>
</evidence>
<evidence type="ECO:0000256" key="8">
    <source>
        <dbReference type="ARBA" id="ARBA00022729"/>
    </source>
</evidence>
<keyword evidence="9" id="KW-0677">Repeat</keyword>
<evidence type="ECO:0000256" key="13">
    <source>
        <dbReference type="ARBA" id="ARBA00022989"/>
    </source>
</evidence>
<keyword evidence="23" id="KW-1185">Reference proteome</keyword>
<comment type="catalytic activity">
    <reaction evidence="17">
        <text>L-threonyl-[protein] + ATP = O-phospho-L-threonyl-[protein] + ADP + H(+)</text>
        <dbReference type="Rhea" id="RHEA:46608"/>
        <dbReference type="Rhea" id="RHEA-COMP:11060"/>
        <dbReference type="Rhea" id="RHEA-COMP:11605"/>
        <dbReference type="ChEBI" id="CHEBI:15378"/>
        <dbReference type="ChEBI" id="CHEBI:30013"/>
        <dbReference type="ChEBI" id="CHEBI:30616"/>
        <dbReference type="ChEBI" id="CHEBI:61977"/>
        <dbReference type="ChEBI" id="CHEBI:456216"/>
        <dbReference type="EC" id="2.7.11.1"/>
    </reaction>
</comment>
<dbReference type="InterPro" id="IPR032675">
    <property type="entry name" value="LRR_dom_sf"/>
</dbReference>
<dbReference type="InterPro" id="IPR001611">
    <property type="entry name" value="Leu-rich_rpt"/>
</dbReference>
<evidence type="ECO:0000256" key="16">
    <source>
        <dbReference type="ARBA" id="ARBA00023180"/>
    </source>
</evidence>
<dbReference type="Pfam" id="PF13855">
    <property type="entry name" value="LRR_8"/>
    <property type="match status" value="1"/>
</dbReference>
<evidence type="ECO:0000256" key="19">
    <source>
        <dbReference type="PROSITE-ProRule" id="PRU10141"/>
    </source>
</evidence>
<dbReference type="InterPro" id="IPR017441">
    <property type="entry name" value="Protein_kinase_ATP_BS"/>
</dbReference>
<keyword evidence="11" id="KW-0418">Kinase</keyword>
<keyword evidence="7 20" id="KW-0812">Transmembrane</keyword>
<keyword evidence="13 20" id="KW-1133">Transmembrane helix</keyword>
<evidence type="ECO:0000256" key="14">
    <source>
        <dbReference type="ARBA" id="ARBA00023136"/>
    </source>
</evidence>
<proteinExistence type="predicted"/>
<dbReference type="PROSITE" id="PS00109">
    <property type="entry name" value="PROTEIN_KINASE_TYR"/>
    <property type="match status" value="1"/>
</dbReference>
<name>A0ABQ9MFL0_HEVBR</name>
<keyword evidence="6" id="KW-0808">Transferase</keyword>
<keyword evidence="5" id="KW-0433">Leucine-rich repeat</keyword>
<dbReference type="SMART" id="SM00369">
    <property type="entry name" value="LRR_TYP"/>
    <property type="match status" value="7"/>
</dbReference>
<dbReference type="Pfam" id="PF23598">
    <property type="entry name" value="LRR_14"/>
    <property type="match status" value="1"/>
</dbReference>
<evidence type="ECO:0000313" key="22">
    <source>
        <dbReference type="EMBL" id="KAJ9178380.1"/>
    </source>
</evidence>
<organism evidence="22 23">
    <name type="scientific">Hevea brasiliensis</name>
    <name type="common">Para rubber tree</name>
    <name type="synonym">Siphonia brasiliensis</name>
    <dbReference type="NCBI Taxonomy" id="3981"/>
    <lineage>
        <taxon>Eukaryota</taxon>
        <taxon>Viridiplantae</taxon>
        <taxon>Streptophyta</taxon>
        <taxon>Embryophyta</taxon>
        <taxon>Tracheophyta</taxon>
        <taxon>Spermatophyta</taxon>
        <taxon>Magnoliopsida</taxon>
        <taxon>eudicotyledons</taxon>
        <taxon>Gunneridae</taxon>
        <taxon>Pentapetalae</taxon>
        <taxon>rosids</taxon>
        <taxon>fabids</taxon>
        <taxon>Malpighiales</taxon>
        <taxon>Euphorbiaceae</taxon>
        <taxon>Crotonoideae</taxon>
        <taxon>Micrandreae</taxon>
        <taxon>Hevea</taxon>
    </lineage>
</organism>